<sequence>MDDVRTKEEIIKLVKRIMDHDGTEEEIPRRRDCLSDRFPHPEVLDFVF</sequence>
<dbReference type="Proteomes" id="UP001174196">
    <property type="component" value="Unassembled WGS sequence"/>
</dbReference>
<evidence type="ECO:0000313" key="2">
    <source>
        <dbReference type="Proteomes" id="UP001174196"/>
    </source>
</evidence>
<proteinExistence type="predicted"/>
<reference evidence="1" key="1">
    <citation type="submission" date="2022-08" db="EMBL/GenBank/DDBJ databases">
        <title>Polycladomyces zharkentsis sp. nov., a novel thermophilic CMC and starch-degrading bacterium isolated from a geothermal spring in Kazakhstan.</title>
        <authorList>
            <person name="Mashzhan A."/>
            <person name="Kistaubaeva A."/>
            <person name="Javier-Lopez R."/>
            <person name="Birkeland N.-K."/>
        </authorList>
    </citation>
    <scope>NUCLEOTIDE SEQUENCE</scope>
    <source>
        <strain evidence="1">KSR 13</strain>
    </source>
</reference>
<gene>
    <name evidence="1" type="ORF">NWF35_04325</name>
</gene>
<protein>
    <recommendedName>
        <fullName evidence="3">DEK C-terminal domain-containing protein</fullName>
    </recommendedName>
</protein>
<accession>A0ABT8IK19</accession>
<organism evidence="1 2">
    <name type="scientific">Polycladomyces subterraneus</name>
    <dbReference type="NCBI Taxonomy" id="1016997"/>
    <lineage>
        <taxon>Bacteria</taxon>
        <taxon>Bacillati</taxon>
        <taxon>Bacillota</taxon>
        <taxon>Bacilli</taxon>
        <taxon>Bacillales</taxon>
        <taxon>Thermoactinomycetaceae</taxon>
        <taxon>Polycladomyces</taxon>
    </lineage>
</organism>
<evidence type="ECO:0000313" key="1">
    <source>
        <dbReference type="EMBL" id="MDN4593133.1"/>
    </source>
</evidence>
<dbReference type="RefSeq" id="WP_301237843.1">
    <property type="nucleotide sequence ID" value="NZ_JANRHH010000019.1"/>
</dbReference>
<keyword evidence="2" id="KW-1185">Reference proteome</keyword>
<comment type="caution">
    <text evidence="1">The sequence shown here is derived from an EMBL/GenBank/DDBJ whole genome shotgun (WGS) entry which is preliminary data.</text>
</comment>
<evidence type="ECO:0008006" key="3">
    <source>
        <dbReference type="Google" id="ProtNLM"/>
    </source>
</evidence>
<dbReference type="EMBL" id="JANRHH010000019">
    <property type="protein sequence ID" value="MDN4593133.1"/>
    <property type="molecule type" value="Genomic_DNA"/>
</dbReference>
<name>A0ABT8IK19_9BACL</name>